<dbReference type="InterPro" id="IPR009000">
    <property type="entry name" value="Transl_B-barrel_sf"/>
</dbReference>
<dbReference type="PROSITE" id="PS01176">
    <property type="entry name" value="IF2"/>
    <property type="match status" value="1"/>
</dbReference>
<feature type="compositionally biased region" description="Pro residues" evidence="12">
    <location>
        <begin position="82"/>
        <end position="96"/>
    </location>
</feature>
<feature type="domain" description="Tr-type G" evidence="13">
    <location>
        <begin position="422"/>
        <end position="590"/>
    </location>
</feature>
<dbReference type="Gene3D" id="3.40.50.10050">
    <property type="entry name" value="Translation initiation factor IF- 2, domain 3"/>
    <property type="match status" value="1"/>
</dbReference>
<dbReference type="NCBIfam" id="TIGR00487">
    <property type="entry name" value="IF-2"/>
    <property type="match status" value="1"/>
</dbReference>
<dbReference type="Proteomes" id="UP001597295">
    <property type="component" value="Unassembled WGS sequence"/>
</dbReference>
<dbReference type="CDD" id="cd03702">
    <property type="entry name" value="IF2_mtIF2_II"/>
    <property type="match status" value="1"/>
</dbReference>
<feature type="compositionally biased region" description="Basic and acidic residues" evidence="12">
    <location>
        <begin position="193"/>
        <end position="214"/>
    </location>
</feature>
<reference evidence="15" key="1">
    <citation type="journal article" date="2019" name="Int. J. Syst. Evol. Microbiol.">
        <title>The Global Catalogue of Microorganisms (GCM) 10K type strain sequencing project: providing services to taxonomists for standard genome sequencing and annotation.</title>
        <authorList>
            <consortium name="The Broad Institute Genomics Platform"/>
            <consortium name="The Broad Institute Genome Sequencing Center for Infectious Disease"/>
            <person name="Wu L."/>
            <person name="Ma J."/>
        </authorList>
    </citation>
    <scope>NUCLEOTIDE SEQUENCE [LARGE SCALE GENOMIC DNA]</scope>
    <source>
        <strain evidence="15">CGMCC 1.19062</strain>
    </source>
</reference>
<evidence type="ECO:0000256" key="6">
    <source>
        <dbReference type="ARBA" id="ARBA00022741"/>
    </source>
</evidence>
<keyword evidence="4 9" id="KW-0963">Cytoplasm</keyword>
<feature type="compositionally biased region" description="Polar residues" evidence="12">
    <location>
        <begin position="30"/>
        <end position="43"/>
    </location>
</feature>
<accession>A0ABW5DYD5</accession>
<keyword evidence="8 9" id="KW-0342">GTP-binding</keyword>
<dbReference type="SUPFAM" id="SSF50447">
    <property type="entry name" value="Translation proteins"/>
    <property type="match status" value="2"/>
</dbReference>
<evidence type="ECO:0000256" key="10">
    <source>
        <dbReference type="RuleBase" id="RU000644"/>
    </source>
</evidence>
<dbReference type="PANTHER" id="PTHR43381:SF5">
    <property type="entry name" value="TR-TYPE G DOMAIN-CONTAINING PROTEIN"/>
    <property type="match status" value="1"/>
</dbReference>
<comment type="function">
    <text evidence="9 10">One of the essential components for the initiation of protein synthesis. Protects formylmethionyl-tRNA from spontaneous hydrolysis and promotes its binding to the 30S ribosomal subunits. Also involved in the hydrolysis of GTP during the formation of the 70S ribosomal complex.</text>
</comment>
<dbReference type="RefSeq" id="WP_379878803.1">
    <property type="nucleotide sequence ID" value="NZ_JBHUIP010000016.1"/>
</dbReference>
<evidence type="ECO:0000256" key="3">
    <source>
        <dbReference type="ARBA" id="ARBA00020675"/>
    </source>
</evidence>
<feature type="compositionally biased region" description="Low complexity" evidence="12">
    <location>
        <begin position="97"/>
        <end position="109"/>
    </location>
</feature>
<dbReference type="InterPro" id="IPR000795">
    <property type="entry name" value="T_Tr_GTP-bd_dom"/>
</dbReference>
<feature type="binding site" evidence="9">
    <location>
        <begin position="532"/>
        <end position="535"/>
    </location>
    <ligand>
        <name>GTP</name>
        <dbReference type="ChEBI" id="CHEBI:37565"/>
    </ligand>
</feature>
<dbReference type="Pfam" id="PF00009">
    <property type="entry name" value="GTP_EFTU"/>
    <property type="match status" value="1"/>
</dbReference>
<comment type="subcellular location">
    <subcellularLocation>
        <location evidence="1 9 11">Cytoplasm</location>
    </subcellularLocation>
</comment>
<comment type="caution">
    <text evidence="14">The sequence shown here is derived from an EMBL/GenBank/DDBJ whole genome shotgun (WGS) entry which is preliminary data.</text>
</comment>
<dbReference type="InterPro" id="IPR006847">
    <property type="entry name" value="IF2_N"/>
</dbReference>
<keyword evidence="7 9" id="KW-0648">Protein biosynthesis</keyword>
<dbReference type="Pfam" id="PF22042">
    <property type="entry name" value="EF-G_D2"/>
    <property type="match status" value="1"/>
</dbReference>
<feature type="binding site" evidence="9">
    <location>
        <begin position="478"/>
        <end position="482"/>
    </location>
    <ligand>
        <name>GTP</name>
        <dbReference type="ChEBI" id="CHEBI:37565"/>
    </ligand>
</feature>
<dbReference type="SUPFAM" id="SSF52156">
    <property type="entry name" value="Initiation factor IF2/eIF5b, domain 3"/>
    <property type="match status" value="1"/>
</dbReference>
<evidence type="ECO:0000313" key="15">
    <source>
        <dbReference type="Proteomes" id="UP001597295"/>
    </source>
</evidence>
<dbReference type="InterPro" id="IPR027417">
    <property type="entry name" value="P-loop_NTPase"/>
</dbReference>
<evidence type="ECO:0000256" key="7">
    <source>
        <dbReference type="ARBA" id="ARBA00022917"/>
    </source>
</evidence>
<dbReference type="EMBL" id="JBHUIP010000016">
    <property type="protein sequence ID" value="MFD2265451.1"/>
    <property type="molecule type" value="Genomic_DNA"/>
</dbReference>
<evidence type="ECO:0000256" key="4">
    <source>
        <dbReference type="ARBA" id="ARBA00022490"/>
    </source>
</evidence>
<keyword evidence="15" id="KW-1185">Reference proteome</keyword>
<dbReference type="Gene3D" id="3.40.50.300">
    <property type="entry name" value="P-loop containing nucleotide triphosphate hydrolases"/>
    <property type="match status" value="1"/>
</dbReference>
<feature type="compositionally biased region" description="Low complexity" evidence="12">
    <location>
        <begin position="60"/>
        <end position="81"/>
    </location>
</feature>
<keyword evidence="6 9" id="KW-0547">Nucleotide-binding</keyword>
<dbReference type="Pfam" id="PF11987">
    <property type="entry name" value="IF-2"/>
    <property type="match status" value="1"/>
</dbReference>
<dbReference type="Pfam" id="PF03144">
    <property type="entry name" value="GTP_EFTU_D2"/>
    <property type="match status" value="1"/>
</dbReference>
<dbReference type="InterPro" id="IPR013575">
    <property type="entry name" value="IF2_assoc_dom_bac"/>
</dbReference>
<dbReference type="Pfam" id="PF08364">
    <property type="entry name" value="IF2_assoc"/>
    <property type="match status" value="1"/>
</dbReference>
<gene>
    <name evidence="9 14" type="primary">infB</name>
    <name evidence="14" type="ORF">ACFSM5_21295</name>
</gene>
<sequence>MSNENEQGSKKPLTLGRGKLELKKPIEQASVRQSFSHGRSKTVQVEVRKQRHGQADAGQSTAATPAPTQPAAAPASVAAPAAPAPATPVAPAPAPTPVVQAAAPAVAPNPSAPSPNVPTQAGDKIPVRPTQTGKTGRALATLTEEERSARVRVLQEAAKRAEEDKIRLAEEARLKAIEDAKRAEEEKIRAAEEAVRKAKEEEERKIREAEEAAREAAMPKVEPKPIANPAAPGGVVRTTEPPKVAPPTQAVGRRAVEEEEDEGPARAAPKRGAPPPAAAAKRPAAPPAKRVDDKRRGGKMTVTQALDGDDKVRVRSVASMRRAREKERLRMMQRGQEKILREVIIPDAITVQELASRMAERAAEVIKSLMRMGVMATINQVIDGDTAELIVAEFGHTPKRASEADVLIGLGGGEDDAVNLSPRPPVVTVMGHVDHGKTSLLDALRSTDVAAREAGGITQHIGAYQVQMEGGQKITFIDTPGHEAFTEMRARGANVTDIVILVVAADDGIMPQTVEAIKHAQAANVPLVVAINKIDKPDANPTRVHNELLQHGLVVEELGGDIIAVPVSAKARTNLDKLEEAILLQAEILELTANPDRAAEGTVVEAKLDRGRGSVATVLVQRGTLRVGDIFVAGTEWGRVRALVNDRGEQVKEAGPASPVEVLGLQGTPMAGDELVVVETEARAREVCEYRARVKREAEVKRAARGTVQEMLSMIAAGEAKELPMVIKSDVQGSLEAISASLGKLGTEEVQARILSSGVGAVSESDVTLARASNAMIIAFNVRANAQARELARRDGVDIRYYSIIYNVVDDVKAALSGMLSPEVRENFLGYAEVREVFNITKVGTVGGCFVTEGIVKRGNKVRLLRDNVVIHEGTLKTLRRFKDEVREVKQGFECGMAFENYNDLKVGDVIEGFEMVEEARTL</sequence>
<dbReference type="CDD" id="cd03692">
    <property type="entry name" value="mtIF2_IVc"/>
    <property type="match status" value="1"/>
</dbReference>
<dbReference type="InterPro" id="IPR023115">
    <property type="entry name" value="TIF_IF2_dom3"/>
</dbReference>
<evidence type="ECO:0000256" key="11">
    <source>
        <dbReference type="RuleBase" id="RU000645"/>
    </source>
</evidence>
<feature type="binding site" evidence="9">
    <location>
        <begin position="431"/>
        <end position="438"/>
    </location>
    <ligand>
        <name>GTP</name>
        <dbReference type="ChEBI" id="CHEBI:37565"/>
    </ligand>
</feature>
<name>A0ABW5DYD5_9PROT</name>
<evidence type="ECO:0000256" key="8">
    <source>
        <dbReference type="ARBA" id="ARBA00023134"/>
    </source>
</evidence>
<evidence type="ECO:0000256" key="5">
    <source>
        <dbReference type="ARBA" id="ARBA00022540"/>
    </source>
</evidence>
<dbReference type="InterPro" id="IPR004161">
    <property type="entry name" value="EFTu-like_2"/>
</dbReference>
<proteinExistence type="inferred from homology"/>
<dbReference type="SUPFAM" id="SSF52540">
    <property type="entry name" value="P-loop containing nucleoside triphosphate hydrolases"/>
    <property type="match status" value="1"/>
</dbReference>
<dbReference type="NCBIfam" id="TIGR00231">
    <property type="entry name" value="small_GTP"/>
    <property type="match status" value="1"/>
</dbReference>
<dbReference type="GO" id="GO:0003743">
    <property type="term" value="F:translation initiation factor activity"/>
    <property type="evidence" value="ECO:0007669"/>
    <property type="project" value="UniProtKB-KW"/>
</dbReference>
<evidence type="ECO:0000256" key="2">
    <source>
        <dbReference type="ARBA" id="ARBA00007733"/>
    </source>
</evidence>
<dbReference type="CDD" id="cd01887">
    <property type="entry name" value="IF2_eIF5B"/>
    <property type="match status" value="1"/>
</dbReference>
<evidence type="ECO:0000256" key="12">
    <source>
        <dbReference type="SAM" id="MobiDB-lite"/>
    </source>
</evidence>
<dbReference type="Gene3D" id="2.40.30.10">
    <property type="entry name" value="Translation factors"/>
    <property type="match status" value="2"/>
</dbReference>
<comment type="caution">
    <text evidence="9">Lacks conserved residue(s) required for the propagation of feature annotation.</text>
</comment>
<evidence type="ECO:0000259" key="13">
    <source>
        <dbReference type="PROSITE" id="PS51722"/>
    </source>
</evidence>
<comment type="similarity">
    <text evidence="2 9 10">Belongs to the TRAFAC class translation factor GTPase superfamily. Classic translation factor GTPase family. IF-2 subfamily.</text>
</comment>
<dbReference type="InterPro" id="IPR044145">
    <property type="entry name" value="IF2_II"/>
</dbReference>
<feature type="region of interest" description="Disordered" evidence="12">
    <location>
        <begin position="1"/>
        <end position="138"/>
    </location>
</feature>
<dbReference type="InterPro" id="IPR015760">
    <property type="entry name" value="TIF_IF2"/>
</dbReference>
<evidence type="ECO:0000256" key="9">
    <source>
        <dbReference type="HAMAP-Rule" id="MF_00100"/>
    </source>
</evidence>
<evidence type="ECO:0000256" key="1">
    <source>
        <dbReference type="ARBA" id="ARBA00004496"/>
    </source>
</evidence>
<dbReference type="InterPro" id="IPR053905">
    <property type="entry name" value="EF-G-like_DII"/>
</dbReference>
<dbReference type="Pfam" id="PF04760">
    <property type="entry name" value="IF2_N"/>
    <property type="match status" value="1"/>
</dbReference>
<dbReference type="HAMAP" id="MF_00100_B">
    <property type="entry name" value="IF_2_B"/>
    <property type="match status" value="1"/>
</dbReference>
<keyword evidence="5 9" id="KW-0396">Initiation factor</keyword>
<dbReference type="InterPro" id="IPR000178">
    <property type="entry name" value="TF_IF2_bacterial-like"/>
</dbReference>
<dbReference type="PANTHER" id="PTHR43381">
    <property type="entry name" value="TRANSLATION INITIATION FACTOR IF-2-RELATED"/>
    <property type="match status" value="1"/>
</dbReference>
<evidence type="ECO:0000313" key="14">
    <source>
        <dbReference type="EMBL" id="MFD2265451.1"/>
    </source>
</evidence>
<dbReference type="PROSITE" id="PS51722">
    <property type="entry name" value="G_TR_2"/>
    <property type="match status" value="1"/>
</dbReference>
<dbReference type="InterPro" id="IPR005225">
    <property type="entry name" value="Small_GTP-bd"/>
</dbReference>
<dbReference type="InterPro" id="IPR036925">
    <property type="entry name" value="TIF_IF2_dom3_sf"/>
</dbReference>
<protein>
    <recommendedName>
        <fullName evidence="3 9">Translation initiation factor IF-2</fullName>
    </recommendedName>
</protein>
<feature type="region of interest" description="Disordered" evidence="12">
    <location>
        <begin position="193"/>
        <end position="300"/>
    </location>
</feature>
<organism evidence="14 15">
    <name type="scientific">Lacibacterium aquatile</name>
    <dbReference type="NCBI Taxonomy" id="1168082"/>
    <lineage>
        <taxon>Bacteria</taxon>
        <taxon>Pseudomonadati</taxon>
        <taxon>Pseudomonadota</taxon>
        <taxon>Alphaproteobacteria</taxon>
        <taxon>Rhodospirillales</taxon>
        <taxon>Rhodospirillaceae</taxon>
    </lineage>
</organism>